<sequence length="120" mass="13449">MVAQRRQLRRRLNSGAYKLRCPRPSAAVFHSFPTPPLGIRDRQACHEEAHRQGADGDADTQAYLCPRREPVGWGHFLAQQPGETVAATRPEQEYASLGQGESPTQLGPRGQQRGWFARLM</sequence>
<feature type="region of interest" description="Disordered" evidence="1">
    <location>
        <begin position="90"/>
        <end position="113"/>
    </location>
</feature>
<reference evidence="3" key="1">
    <citation type="journal article" date="2016" name="Genome Announc.">
        <title>Genome sequence of Ustilaginoidea virens IPU010, a rice pathogenic fungus causing false smut.</title>
        <authorList>
            <person name="Kumagai T."/>
            <person name="Ishii T."/>
            <person name="Terai G."/>
            <person name="Umemura M."/>
            <person name="Machida M."/>
            <person name="Asai K."/>
        </authorList>
    </citation>
    <scope>NUCLEOTIDE SEQUENCE [LARGE SCALE GENOMIC DNA]</scope>
    <source>
        <strain evidence="3">IPU010</strain>
    </source>
</reference>
<name>A0A1B5KTS8_USTVR</name>
<protein>
    <submittedName>
        <fullName evidence="2">Uncharacterized protein</fullName>
    </submittedName>
</protein>
<evidence type="ECO:0000256" key="1">
    <source>
        <dbReference type="SAM" id="MobiDB-lite"/>
    </source>
</evidence>
<evidence type="ECO:0000313" key="2">
    <source>
        <dbReference type="EMBL" id="GAO14337.1"/>
    </source>
</evidence>
<dbReference type="Proteomes" id="UP000054053">
    <property type="component" value="Unassembled WGS sequence"/>
</dbReference>
<accession>A0A1B5KTS8</accession>
<organism evidence="2 3">
    <name type="scientific">Ustilaginoidea virens</name>
    <name type="common">Rice false smut fungus</name>
    <name type="synonym">Villosiclava virens</name>
    <dbReference type="NCBI Taxonomy" id="1159556"/>
    <lineage>
        <taxon>Eukaryota</taxon>
        <taxon>Fungi</taxon>
        <taxon>Dikarya</taxon>
        <taxon>Ascomycota</taxon>
        <taxon>Pezizomycotina</taxon>
        <taxon>Sordariomycetes</taxon>
        <taxon>Hypocreomycetidae</taxon>
        <taxon>Hypocreales</taxon>
        <taxon>Clavicipitaceae</taxon>
        <taxon>Ustilaginoidea</taxon>
    </lineage>
</organism>
<dbReference type="EMBL" id="BBTG02000016">
    <property type="protein sequence ID" value="GAO14337.1"/>
    <property type="molecule type" value="Genomic_DNA"/>
</dbReference>
<proteinExistence type="predicted"/>
<comment type="caution">
    <text evidence="2">The sequence shown here is derived from an EMBL/GenBank/DDBJ whole genome shotgun (WGS) entry which is preliminary data.</text>
</comment>
<evidence type="ECO:0000313" key="3">
    <source>
        <dbReference type="Proteomes" id="UP000054053"/>
    </source>
</evidence>
<gene>
    <name evidence="2" type="ORF">UVI_02034120</name>
</gene>
<dbReference type="AlphaFoldDB" id="A0A1B5KTS8"/>